<keyword evidence="3" id="KW-1185">Reference proteome</keyword>
<dbReference type="Proteomes" id="UP000008311">
    <property type="component" value="Unassembled WGS sequence"/>
</dbReference>
<evidence type="ECO:0000313" key="2">
    <source>
        <dbReference type="EMBL" id="EEF40461.1"/>
    </source>
</evidence>
<name>B9S7G8_RICCO</name>
<proteinExistence type="predicted"/>
<feature type="region of interest" description="Disordered" evidence="1">
    <location>
        <begin position="1"/>
        <end position="36"/>
    </location>
</feature>
<protein>
    <submittedName>
        <fullName evidence="2">Uncharacterized protein</fullName>
    </submittedName>
</protein>
<accession>B9S7G8</accession>
<organism evidence="2 3">
    <name type="scientific">Ricinus communis</name>
    <name type="common">Castor bean</name>
    <dbReference type="NCBI Taxonomy" id="3988"/>
    <lineage>
        <taxon>Eukaryota</taxon>
        <taxon>Viridiplantae</taxon>
        <taxon>Streptophyta</taxon>
        <taxon>Embryophyta</taxon>
        <taxon>Tracheophyta</taxon>
        <taxon>Spermatophyta</taxon>
        <taxon>Magnoliopsida</taxon>
        <taxon>eudicotyledons</taxon>
        <taxon>Gunneridae</taxon>
        <taxon>Pentapetalae</taxon>
        <taxon>rosids</taxon>
        <taxon>fabids</taxon>
        <taxon>Malpighiales</taxon>
        <taxon>Euphorbiaceae</taxon>
        <taxon>Acalyphoideae</taxon>
        <taxon>Acalypheae</taxon>
        <taxon>Ricinus</taxon>
    </lineage>
</organism>
<dbReference type="InParanoid" id="B9S7G8"/>
<sequence length="65" mass="7181">MKPDSGHVKLNGQPSTTVLSLPESKHDPSDEGNIQDGRELGKIKTLLLCQVKISIFLKWIQGLKL</sequence>
<evidence type="ECO:0000256" key="1">
    <source>
        <dbReference type="SAM" id="MobiDB-lite"/>
    </source>
</evidence>
<reference evidence="3" key="1">
    <citation type="journal article" date="2010" name="Nat. Biotechnol.">
        <title>Draft genome sequence of the oilseed species Ricinus communis.</title>
        <authorList>
            <person name="Chan A.P."/>
            <person name="Crabtree J."/>
            <person name="Zhao Q."/>
            <person name="Lorenzi H."/>
            <person name="Orvis J."/>
            <person name="Puiu D."/>
            <person name="Melake-Berhan A."/>
            <person name="Jones K.M."/>
            <person name="Redman J."/>
            <person name="Chen G."/>
            <person name="Cahoon E.B."/>
            <person name="Gedil M."/>
            <person name="Stanke M."/>
            <person name="Haas B.J."/>
            <person name="Wortman J.R."/>
            <person name="Fraser-Liggett C.M."/>
            <person name="Ravel J."/>
            <person name="Rabinowicz P.D."/>
        </authorList>
    </citation>
    <scope>NUCLEOTIDE SEQUENCE [LARGE SCALE GENOMIC DNA]</scope>
    <source>
        <strain evidence="3">cv. Hale</strain>
    </source>
</reference>
<gene>
    <name evidence="2" type="ORF">RCOM_0642390</name>
</gene>
<dbReference type="AlphaFoldDB" id="B9S7G8"/>
<evidence type="ECO:0000313" key="3">
    <source>
        <dbReference type="Proteomes" id="UP000008311"/>
    </source>
</evidence>
<dbReference type="EMBL" id="EQ973885">
    <property type="protein sequence ID" value="EEF40461.1"/>
    <property type="molecule type" value="Genomic_DNA"/>
</dbReference>